<gene>
    <name evidence="13" type="ORF">RGQ29_018655</name>
</gene>
<dbReference type="InterPro" id="IPR046956">
    <property type="entry name" value="RLP23-like"/>
</dbReference>
<dbReference type="InterPro" id="IPR001611">
    <property type="entry name" value="Leu-rich_rpt"/>
</dbReference>
<evidence type="ECO:0000256" key="3">
    <source>
        <dbReference type="ARBA" id="ARBA00022475"/>
    </source>
</evidence>
<evidence type="ECO:0000256" key="2">
    <source>
        <dbReference type="ARBA" id="ARBA00009592"/>
    </source>
</evidence>
<dbReference type="EMBL" id="JAXUIC010000004">
    <property type="protein sequence ID" value="KAK4595003.1"/>
    <property type="molecule type" value="Genomic_DNA"/>
</dbReference>
<protein>
    <recommendedName>
        <fullName evidence="15">Receptor-like protein 12</fullName>
    </recommendedName>
</protein>
<evidence type="ECO:0000256" key="11">
    <source>
        <dbReference type="ARBA" id="ARBA00023180"/>
    </source>
</evidence>
<proteinExistence type="inferred from homology"/>
<evidence type="ECO:0008006" key="15">
    <source>
        <dbReference type="Google" id="ProtNLM"/>
    </source>
</evidence>
<keyword evidence="14" id="KW-1185">Reference proteome</keyword>
<dbReference type="PRINTS" id="PR00019">
    <property type="entry name" value="LEURICHRPT"/>
</dbReference>
<keyword evidence="6" id="KW-0732">Signal</keyword>
<reference evidence="13 14" key="1">
    <citation type="journal article" date="2023" name="G3 (Bethesda)">
        <title>A haplotype-resolved chromosome-scale genome for Quercus rubra L. provides insights into the genetics of adaptive traits for red oak species.</title>
        <authorList>
            <person name="Kapoor B."/>
            <person name="Jenkins J."/>
            <person name="Schmutz J."/>
            <person name="Zhebentyayeva T."/>
            <person name="Kuelheim C."/>
            <person name="Coggeshall M."/>
            <person name="Heim C."/>
            <person name="Lasky J.R."/>
            <person name="Leites L."/>
            <person name="Islam-Faridi N."/>
            <person name="Romero-Severson J."/>
            <person name="DeLeo V.L."/>
            <person name="Lucas S.M."/>
            <person name="Lazic D."/>
            <person name="Gailing O."/>
            <person name="Carlson J."/>
            <person name="Staton M."/>
        </authorList>
    </citation>
    <scope>NUCLEOTIDE SEQUENCE [LARGE SCALE GENOMIC DNA]</scope>
    <source>
        <strain evidence="13">Pseudo-F2</strain>
    </source>
</reference>
<comment type="similarity">
    <text evidence="2">Belongs to the RLP family.</text>
</comment>
<dbReference type="PANTHER" id="PTHR48061:SF46">
    <property type="entry name" value="LEUCINE-RICH REPEAT-CONTAINING N-TERMINAL PLANT-TYPE DOMAIN-CONTAINING PROTEIN"/>
    <property type="match status" value="1"/>
</dbReference>
<evidence type="ECO:0000256" key="5">
    <source>
        <dbReference type="ARBA" id="ARBA00022692"/>
    </source>
</evidence>
<dbReference type="PROSITE" id="PS51450">
    <property type="entry name" value="LRR"/>
    <property type="match status" value="4"/>
</dbReference>
<dbReference type="Gene3D" id="3.80.10.10">
    <property type="entry name" value="Ribonuclease Inhibitor"/>
    <property type="match status" value="3"/>
</dbReference>
<keyword evidence="7" id="KW-0677">Repeat</keyword>
<comment type="caution">
    <text evidence="13">The sequence shown here is derived from an EMBL/GenBank/DDBJ whole genome shotgun (WGS) entry which is preliminary data.</text>
</comment>
<dbReference type="SUPFAM" id="SSF52047">
    <property type="entry name" value="RNI-like"/>
    <property type="match status" value="1"/>
</dbReference>
<dbReference type="SMART" id="SM00369">
    <property type="entry name" value="LRR_TYP"/>
    <property type="match status" value="6"/>
</dbReference>
<dbReference type="InterPro" id="IPR032675">
    <property type="entry name" value="LRR_dom_sf"/>
</dbReference>
<evidence type="ECO:0000256" key="12">
    <source>
        <dbReference type="SAM" id="Phobius"/>
    </source>
</evidence>
<evidence type="ECO:0000256" key="1">
    <source>
        <dbReference type="ARBA" id="ARBA00004251"/>
    </source>
</evidence>
<evidence type="ECO:0000256" key="4">
    <source>
        <dbReference type="ARBA" id="ARBA00022614"/>
    </source>
</evidence>
<sequence>MSSKFGWFANMTHLNLTKSNLIGEVPYEISYLSKLVSLDLSRNGTMRLDDRSMQRLIQNQTKLSEIFFIEVDMSLVSPCSFKNFSSSLRSLQLNDCQLKGRFPENIFHLPNLHLLDVGYNPNLTGSLPNYNWSCPLKILGLSKTGLPIDLPNLISNLKSLRKLYLSGCNFTRSFPILPNLTQITSLDLSHNNFSGQIPWFLLKFEQLTSLDLSYNNFIGQLSDLVSLVLSHNLLNGIMPSWLYSIPHLHSLHLDNNQLIGHIDEFSIQFIELKNLEVVDLHSNLLQGPLPIPPFGISFFSISRNNLSGMIPSWICNISSLKVLDLSHNNLSDLIPLCLGNLSDSLSVLDLRNNKFYGTIPESFVKGNYLRSLNLNGNQLEGKLPQSLVNCRHLEVLDLGNNKISDTFPHWLENLPKLWVLTNFAFTNLRIMDLAHNEFHGVLPKTYFKYLKAMMNASTDNGELKYIGENYYYDSVMVVLKGLSMELVKIQNLFTTIDFSYNGFTGEITEFVGLLKSLKGLNMSHNKFTGHIPLSLGNLTNLEWLDLSSNKLTGEIPGQLVNLTSLEVLNLSRNCLVGLIPRGNQFNTFSYDSYINNLGLCGFPSIRSCGHEKGQQSLPSLTIPDDDLKFWVHWKILLLGYGCGLLFGLGMGYLVFTIKKPRWLVNMVGGDNIAK</sequence>
<dbReference type="PANTHER" id="PTHR48061">
    <property type="entry name" value="LEUCINE-RICH REPEAT RECEPTOR PROTEIN KINASE EMS1-LIKE-RELATED"/>
    <property type="match status" value="1"/>
</dbReference>
<feature type="transmembrane region" description="Helical" evidence="12">
    <location>
        <begin position="630"/>
        <end position="655"/>
    </location>
</feature>
<evidence type="ECO:0000256" key="8">
    <source>
        <dbReference type="ARBA" id="ARBA00022989"/>
    </source>
</evidence>
<keyword evidence="11" id="KW-0325">Glycoprotein</keyword>
<dbReference type="InterPro" id="IPR025875">
    <property type="entry name" value="Leu-rich_rpt_4"/>
</dbReference>
<evidence type="ECO:0000313" key="13">
    <source>
        <dbReference type="EMBL" id="KAK4595003.1"/>
    </source>
</evidence>
<keyword evidence="8 12" id="KW-1133">Transmembrane helix</keyword>
<dbReference type="Proteomes" id="UP001324115">
    <property type="component" value="Unassembled WGS sequence"/>
</dbReference>
<evidence type="ECO:0000313" key="14">
    <source>
        <dbReference type="Proteomes" id="UP001324115"/>
    </source>
</evidence>
<dbReference type="Pfam" id="PF13855">
    <property type="entry name" value="LRR_8"/>
    <property type="match status" value="1"/>
</dbReference>
<keyword evidence="9 12" id="KW-0472">Membrane</keyword>
<evidence type="ECO:0000256" key="6">
    <source>
        <dbReference type="ARBA" id="ARBA00022729"/>
    </source>
</evidence>
<name>A0AAN7FJC6_QUERU</name>
<keyword evidence="4" id="KW-0433">Leucine-rich repeat</keyword>
<dbReference type="Pfam" id="PF12799">
    <property type="entry name" value="LRR_4"/>
    <property type="match status" value="2"/>
</dbReference>
<dbReference type="GO" id="GO:0005886">
    <property type="term" value="C:plasma membrane"/>
    <property type="evidence" value="ECO:0007669"/>
    <property type="project" value="UniProtKB-SubCell"/>
</dbReference>
<dbReference type="InterPro" id="IPR003591">
    <property type="entry name" value="Leu-rich_rpt_typical-subtyp"/>
</dbReference>
<accession>A0AAN7FJC6</accession>
<dbReference type="FunFam" id="3.80.10.10:FF:000095">
    <property type="entry name" value="LRR receptor-like serine/threonine-protein kinase GSO1"/>
    <property type="match status" value="1"/>
</dbReference>
<dbReference type="SUPFAM" id="SSF52058">
    <property type="entry name" value="L domain-like"/>
    <property type="match status" value="1"/>
</dbReference>
<evidence type="ECO:0000256" key="7">
    <source>
        <dbReference type="ARBA" id="ARBA00022737"/>
    </source>
</evidence>
<comment type="subcellular location">
    <subcellularLocation>
        <location evidence="1">Cell membrane</location>
        <topology evidence="1">Single-pass type I membrane protein</topology>
    </subcellularLocation>
</comment>
<organism evidence="13 14">
    <name type="scientific">Quercus rubra</name>
    <name type="common">Northern red oak</name>
    <name type="synonym">Quercus borealis</name>
    <dbReference type="NCBI Taxonomy" id="3512"/>
    <lineage>
        <taxon>Eukaryota</taxon>
        <taxon>Viridiplantae</taxon>
        <taxon>Streptophyta</taxon>
        <taxon>Embryophyta</taxon>
        <taxon>Tracheophyta</taxon>
        <taxon>Spermatophyta</taxon>
        <taxon>Magnoliopsida</taxon>
        <taxon>eudicotyledons</taxon>
        <taxon>Gunneridae</taxon>
        <taxon>Pentapetalae</taxon>
        <taxon>rosids</taxon>
        <taxon>fabids</taxon>
        <taxon>Fagales</taxon>
        <taxon>Fagaceae</taxon>
        <taxon>Quercus</taxon>
    </lineage>
</organism>
<evidence type="ECO:0000256" key="9">
    <source>
        <dbReference type="ARBA" id="ARBA00023136"/>
    </source>
</evidence>
<keyword evidence="5 12" id="KW-0812">Transmembrane</keyword>
<dbReference type="AlphaFoldDB" id="A0AAN7FJC6"/>
<keyword evidence="10" id="KW-0675">Receptor</keyword>
<dbReference type="FunFam" id="3.80.10.10:FF:000111">
    <property type="entry name" value="LRR receptor-like serine/threonine-protein kinase ERECTA"/>
    <property type="match status" value="1"/>
</dbReference>
<keyword evidence="3" id="KW-1003">Cell membrane</keyword>
<evidence type="ECO:0000256" key="10">
    <source>
        <dbReference type="ARBA" id="ARBA00023170"/>
    </source>
</evidence>
<dbReference type="Pfam" id="PF00560">
    <property type="entry name" value="LRR_1"/>
    <property type="match status" value="5"/>
</dbReference>